<evidence type="ECO:0000313" key="7">
    <source>
        <dbReference type="EMBL" id="KAG0573259.1"/>
    </source>
</evidence>
<dbReference type="Gene3D" id="3.90.1150.10">
    <property type="entry name" value="Aspartate Aminotransferase, domain 1"/>
    <property type="match status" value="1"/>
</dbReference>
<dbReference type="InterPro" id="IPR004839">
    <property type="entry name" value="Aminotransferase_I/II_large"/>
</dbReference>
<dbReference type="GO" id="GO:0006520">
    <property type="term" value="P:amino acid metabolic process"/>
    <property type="evidence" value="ECO:0007669"/>
    <property type="project" value="InterPro"/>
</dbReference>
<name>A0A8T0HR56_CERPU</name>
<dbReference type="GO" id="GO:0008483">
    <property type="term" value="F:transaminase activity"/>
    <property type="evidence" value="ECO:0007669"/>
    <property type="project" value="UniProtKB-KW"/>
</dbReference>
<sequence length="185" mass="20146">MWERTLTVNGFSKVFAMTGWRLGYLAAPTKFLKPMAKIQSQSTSGARSIAQKAGVAALGLGHAGGKEVAAMVKAYKERRDFLVQRLQALEGVKVFPPEGTFDVFPDFSAYFGTHVAGFGTINDTETLCRFFMKTAKVAMVPGDCFGNGNCIRISFGSSMEKIKEGMERIESVMPLLKPSTLPSTK</sequence>
<dbReference type="CDD" id="cd00609">
    <property type="entry name" value="AAT_like"/>
    <property type="match status" value="1"/>
</dbReference>
<evidence type="ECO:0000313" key="8">
    <source>
        <dbReference type="Proteomes" id="UP000822688"/>
    </source>
</evidence>
<dbReference type="AlphaFoldDB" id="A0A8T0HR56"/>
<dbReference type="InterPro" id="IPR050596">
    <property type="entry name" value="AspAT/PAT-like"/>
</dbReference>
<keyword evidence="3" id="KW-0032">Aminotransferase</keyword>
<dbReference type="EMBL" id="CM026426">
    <property type="protein sequence ID" value="KAG0573259.1"/>
    <property type="molecule type" value="Genomic_DNA"/>
</dbReference>
<dbReference type="InterPro" id="IPR015424">
    <property type="entry name" value="PyrdxlP-dep_Trfase"/>
</dbReference>
<evidence type="ECO:0000259" key="6">
    <source>
        <dbReference type="Pfam" id="PF00155"/>
    </source>
</evidence>
<feature type="domain" description="Aminotransferase class I/classII large" evidence="6">
    <location>
        <begin position="5"/>
        <end position="169"/>
    </location>
</feature>
<dbReference type="PANTHER" id="PTHR46383">
    <property type="entry name" value="ASPARTATE AMINOTRANSFERASE"/>
    <property type="match status" value="1"/>
</dbReference>
<dbReference type="Pfam" id="PF00155">
    <property type="entry name" value="Aminotran_1_2"/>
    <property type="match status" value="1"/>
</dbReference>
<proteinExistence type="inferred from homology"/>
<evidence type="ECO:0000256" key="3">
    <source>
        <dbReference type="ARBA" id="ARBA00022576"/>
    </source>
</evidence>
<evidence type="ECO:0000256" key="4">
    <source>
        <dbReference type="ARBA" id="ARBA00022679"/>
    </source>
</evidence>
<dbReference type="InterPro" id="IPR015422">
    <property type="entry name" value="PyrdxlP-dep_Trfase_small"/>
</dbReference>
<dbReference type="Proteomes" id="UP000822688">
    <property type="component" value="Chromosome V"/>
</dbReference>
<comment type="caution">
    <text evidence="7">The sequence shown here is derived from an EMBL/GenBank/DDBJ whole genome shotgun (WGS) entry which is preliminary data.</text>
</comment>
<protein>
    <recommendedName>
        <fullName evidence="6">Aminotransferase class I/classII large domain-containing protein</fullName>
    </recommendedName>
</protein>
<dbReference type="SUPFAM" id="SSF53383">
    <property type="entry name" value="PLP-dependent transferases"/>
    <property type="match status" value="1"/>
</dbReference>
<dbReference type="PANTHER" id="PTHR46383:SF1">
    <property type="entry name" value="ASPARTATE AMINOTRANSFERASE"/>
    <property type="match status" value="1"/>
</dbReference>
<evidence type="ECO:0000256" key="2">
    <source>
        <dbReference type="ARBA" id="ARBA00007441"/>
    </source>
</evidence>
<evidence type="ECO:0000256" key="1">
    <source>
        <dbReference type="ARBA" id="ARBA00001933"/>
    </source>
</evidence>
<dbReference type="InterPro" id="IPR015421">
    <property type="entry name" value="PyrdxlP-dep_Trfase_major"/>
</dbReference>
<dbReference type="Gene3D" id="3.40.640.10">
    <property type="entry name" value="Type I PLP-dependent aspartate aminotransferase-like (Major domain)"/>
    <property type="match status" value="1"/>
</dbReference>
<keyword evidence="5" id="KW-0663">Pyridoxal phosphate</keyword>
<gene>
    <name evidence="7" type="ORF">KC19_VG162600</name>
</gene>
<comment type="cofactor">
    <cofactor evidence="1">
        <name>pyridoxal 5'-phosphate</name>
        <dbReference type="ChEBI" id="CHEBI:597326"/>
    </cofactor>
</comment>
<dbReference type="GO" id="GO:0030170">
    <property type="term" value="F:pyridoxal phosphate binding"/>
    <property type="evidence" value="ECO:0007669"/>
    <property type="project" value="InterPro"/>
</dbReference>
<organism evidence="7 8">
    <name type="scientific">Ceratodon purpureus</name>
    <name type="common">Fire moss</name>
    <name type="synonym">Dicranum purpureum</name>
    <dbReference type="NCBI Taxonomy" id="3225"/>
    <lineage>
        <taxon>Eukaryota</taxon>
        <taxon>Viridiplantae</taxon>
        <taxon>Streptophyta</taxon>
        <taxon>Embryophyta</taxon>
        <taxon>Bryophyta</taxon>
        <taxon>Bryophytina</taxon>
        <taxon>Bryopsida</taxon>
        <taxon>Dicranidae</taxon>
        <taxon>Pseudoditrichales</taxon>
        <taxon>Ditrichaceae</taxon>
        <taxon>Ceratodon</taxon>
    </lineage>
</organism>
<reference evidence="7" key="1">
    <citation type="submission" date="2020-06" db="EMBL/GenBank/DDBJ databases">
        <title>WGS assembly of Ceratodon purpureus strain R40.</title>
        <authorList>
            <person name="Carey S.B."/>
            <person name="Jenkins J."/>
            <person name="Shu S."/>
            <person name="Lovell J.T."/>
            <person name="Sreedasyam A."/>
            <person name="Maumus F."/>
            <person name="Tiley G.P."/>
            <person name="Fernandez-Pozo N."/>
            <person name="Barry K."/>
            <person name="Chen C."/>
            <person name="Wang M."/>
            <person name="Lipzen A."/>
            <person name="Daum C."/>
            <person name="Saski C.A."/>
            <person name="Payton A.C."/>
            <person name="Mcbreen J.C."/>
            <person name="Conrad R.E."/>
            <person name="Kollar L.M."/>
            <person name="Olsson S."/>
            <person name="Huttunen S."/>
            <person name="Landis J.B."/>
            <person name="Wickett N.J."/>
            <person name="Johnson M.G."/>
            <person name="Rensing S.A."/>
            <person name="Grimwood J."/>
            <person name="Schmutz J."/>
            <person name="Mcdaniel S.F."/>
        </authorList>
    </citation>
    <scope>NUCLEOTIDE SEQUENCE</scope>
    <source>
        <strain evidence="7">R40</strain>
    </source>
</reference>
<evidence type="ECO:0000256" key="5">
    <source>
        <dbReference type="ARBA" id="ARBA00022898"/>
    </source>
</evidence>
<accession>A0A8T0HR56</accession>
<dbReference type="PROSITE" id="PS00105">
    <property type="entry name" value="AA_TRANSFER_CLASS_1"/>
    <property type="match status" value="1"/>
</dbReference>
<comment type="similarity">
    <text evidence="2">Belongs to the class-I pyridoxal-phosphate-dependent aminotransferase family.</text>
</comment>
<keyword evidence="4" id="KW-0808">Transferase</keyword>
<keyword evidence="8" id="KW-1185">Reference proteome</keyword>
<dbReference type="InterPro" id="IPR004838">
    <property type="entry name" value="NHTrfase_class1_PyrdxlP-BS"/>
</dbReference>